<feature type="non-terminal residue" evidence="1">
    <location>
        <position position="1"/>
    </location>
</feature>
<proteinExistence type="predicted"/>
<evidence type="ECO:0000313" key="1">
    <source>
        <dbReference type="EMBL" id="KAH7903011.1"/>
    </source>
</evidence>
<name>A0ACB7ZPJ9_9AGAM</name>
<keyword evidence="2" id="KW-1185">Reference proteome</keyword>
<comment type="caution">
    <text evidence="1">The sequence shown here is derived from an EMBL/GenBank/DDBJ whole genome shotgun (WGS) entry which is preliminary data.</text>
</comment>
<dbReference type="Proteomes" id="UP000790377">
    <property type="component" value="Unassembled WGS sequence"/>
</dbReference>
<feature type="non-terminal residue" evidence="1">
    <location>
        <position position="133"/>
    </location>
</feature>
<protein>
    <submittedName>
        <fullName evidence="1">Uncharacterized protein</fullName>
    </submittedName>
</protein>
<evidence type="ECO:0000313" key="2">
    <source>
        <dbReference type="Proteomes" id="UP000790377"/>
    </source>
</evidence>
<dbReference type="EMBL" id="MU269307">
    <property type="protein sequence ID" value="KAH7903011.1"/>
    <property type="molecule type" value="Genomic_DNA"/>
</dbReference>
<reference evidence="1" key="1">
    <citation type="journal article" date="2021" name="New Phytol.">
        <title>Evolutionary innovations through gain and loss of genes in the ectomycorrhizal Boletales.</title>
        <authorList>
            <person name="Wu G."/>
            <person name="Miyauchi S."/>
            <person name="Morin E."/>
            <person name="Kuo A."/>
            <person name="Drula E."/>
            <person name="Varga T."/>
            <person name="Kohler A."/>
            <person name="Feng B."/>
            <person name="Cao Y."/>
            <person name="Lipzen A."/>
            <person name="Daum C."/>
            <person name="Hundley H."/>
            <person name="Pangilinan J."/>
            <person name="Johnson J."/>
            <person name="Barry K."/>
            <person name="LaButti K."/>
            <person name="Ng V."/>
            <person name="Ahrendt S."/>
            <person name="Min B."/>
            <person name="Choi I.G."/>
            <person name="Park H."/>
            <person name="Plett J.M."/>
            <person name="Magnuson J."/>
            <person name="Spatafora J.W."/>
            <person name="Nagy L.G."/>
            <person name="Henrissat B."/>
            <person name="Grigoriev I.V."/>
            <person name="Yang Z.L."/>
            <person name="Xu J."/>
            <person name="Martin F.M."/>
        </authorList>
    </citation>
    <scope>NUCLEOTIDE SEQUENCE</scope>
    <source>
        <strain evidence="1">ATCC 28755</strain>
    </source>
</reference>
<gene>
    <name evidence="1" type="ORF">BJ138DRAFT_972063</name>
</gene>
<accession>A0ACB7ZPJ9</accession>
<organism evidence="1 2">
    <name type="scientific">Hygrophoropsis aurantiaca</name>
    <dbReference type="NCBI Taxonomy" id="72124"/>
    <lineage>
        <taxon>Eukaryota</taxon>
        <taxon>Fungi</taxon>
        <taxon>Dikarya</taxon>
        <taxon>Basidiomycota</taxon>
        <taxon>Agaricomycotina</taxon>
        <taxon>Agaricomycetes</taxon>
        <taxon>Agaricomycetidae</taxon>
        <taxon>Boletales</taxon>
        <taxon>Coniophorineae</taxon>
        <taxon>Hygrophoropsidaceae</taxon>
        <taxon>Hygrophoropsis</taxon>
    </lineage>
</organism>
<sequence>PRWLSEVVEYLKCMDDSDEWVDLVMKLVDLDRRLAFPKGMGKSCILTANRRPAELSTWIKSGRDYSKCPSIESSKAFGESFMDWWFHLQPSWRHASDGSLLTELPDGEVVWTELAKGSVNGFAMILVALAGWW</sequence>